<comment type="caution">
    <text evidence="8">The sequence shown here is derived from an EMBL/GenBank/DDBJ whole genome shotgun (WGS) entry which is preliminary data.</text>
</comment>
<accession>A0AAW1PUW9</accession>
<comment type="similarity">
    <text evidence="1 4">Belongs to the proteasome subunit S2 family.</text>
</comment>
<evidence type="ECO:0000256" key="4">
    <source>
        <dbReference type="PIRNR" id="PIRNR015965"/>
    </source>
</evidence>
<comment type="function">
    <text evidence="4">Acts as a regulatory subunit of the 26 proteasome which is involved in the ATP-dependent degradation of ubiquitinated proteins.</text>
</comment>
<feature type="domain" description="RPN1 N-terminal" evidence="6">
    <location>
        <begin position="49"/>
        <end position="367"/>
    </location>
</feature>
<evidence type="ECO:0000256" key="2">
    <source>
        <dbReference type="ARBA" id="ARBA00022737"/>
    </source>
</evidence>
<proteinExistence type="inferred from homology"/>
<keyword evidence="3 4" id="KW-0647">Proteasome</keyword>
<evidence type="ECO:0000313" key="8">
    <source>
        <dbReference type="EMBL" id="KAK9813570.1"/>
    </source>
</evidence>
<evidence type="ECO:0000313" key="9">
    <source>
        <dbReference type="Proteomes" id="UP001465755"/>
    </source>
</evidence>
<feature type="domain" description="26S proteasome non-ATPase regulatory subunit RPN1 C-terminal" evidence="7">
    <location>
        <begin position="856"/>
        <end position="909"/>
    </location>
</feature>
<evidence type="ECO:0000256" key="3">
    <source>
        <dbReference type="ARBA" id="ARBA00022942"/>
    </source>
</evidence>
<evidence type="ECO:0000259" key="7">
    <source>
        <dbReference type="Pfam" id="PF18051"/>
    </source>
</evidence>
<keyword evidence="9" id="KW-1185">Reference proteome</keyword>
<dbReference type="GO" id="GO:0008540">
    <property type="term" value="C:proteasome regulatory particle, base subcomplex"/>
    <property type="evidence" value="ECO:0007669"/>
    <property type="project" value="UniProtKB-UniRule"/>
</dbReference>
<protein>
    <recommendedName>
        <fullName evidence="4">26S proteasome non-ATPase regulatory subunit 2 homolog</fullName>
    </recommendedName>
</protein>
<dbReference type="Gene3D" id="1.25.10.10">
    <property type="entry name" value="Leucine-rich Repeat Variant"/>
    <property type="match status" value="1"/>
</dbReference>
<feature type="compositionally biased region" description="Basic and acidic residues" evidence="5">
    <location>
        <begin position="9"/>
        <end position="20"/>
    </location>
</feature>
<dbReference type="Pfam" id="PF01851">
    <property type="entry name" value="PC_rep"/>
    <property type="match status" value="1"/>
</dbReference>
<dbReference type="AlphaFoldDB" id="A0AAW1PUW9"/>
<dbReference type="GO" id="GO:0034515">
    <property type="term" value="C:proteasome storage granule"/>
    <property type="evidence" value="ECO:0007669"/>
    <property type="project" value="TreeGrafter"/>
</dbReference>
<evidence type="ECO:0000256" key="5">
    <source>
        <dbReference type="SAM" id="MobiDB-lite"/>
    </source>
</evidence>
<dbReference type="InterPro" id="IPR041433">
    <property type="entry name" value="RPN1_C"/>
</dbReference>
<dbReference type="GO" id="GO:0042176">
    <property type="term" value="P:regulation of protein catabolic process"/>
    <property type="evidence" value="ECO:0007669"/>
    <property type="project" value="InterPro"/>
</dbReference>
<comment type="subunit">
    <text evidence="4">Component of the 19S regulatory particle (RP/PA700) base subcomplex of the 26S proteasome. The 26S proteasome is composed of a core protease (CP), known as the 20S proteasome, capped at one or both ends by the 19S regulatory particle (RP/PA700). The RP/PA700 complex is composed of at least 17 different subunits in two subcomplexes, the base and the lid, which form the portions proximal and distal to the 20S proteolytic core, respectively.</text>
</comment>
<dbReference type="GO" id="GO:0043161">
    <property type="term" value="P:proteasome-mediated ubiquitin-dependent protein catabolic process"/>
    <property type="evidence" value="ECO:0007669"/>
    <property type="project" value="TreeGrafter"/>
</dbReference>
<dbReference type="InterPro" id="IPR002015">
    <property type="entry name" value="Proteasome/cyclosome_rpt"/>
</dbReference>
<sequence length="914" mass="99134">MVQDSKTVGADKDKQADVKKLKPGAKKRKGEEDKDADLSEEDLELKRNLELLIERIKDSNEGVQKNALQALSQEIRSATTSMTSVPKPLKFLMKHYESMKTSYDAMPKSPNKQQFADIISILAISSGKKGERESLKFRLEGSEEPLSSWGNEYVRNLAGEIAGEFQDRRENEASAADLLELVGQIVPYHMSHNAETEAVDLLLEVEELGWLEQYVDADNYRRTCLYLTSTSAYLPEPDDKTVLHTAFSIYIKVKAWPDAVVTALRLQDSERVEQAVAECGKDLDKDGVLEKQQLAYLLAQQGFPVDFREGKAAIPTRGDEDSEREELRDTLTEIGGNMRASSHYLSLARDLDVMEPKLPEEVYKAHLVEGRAPAGPAVDSARANLAATFVNAFVNAGFGTDKLVTPEPSAPSSDVVHWIFKNKDHGKAAATASLGMITLWDVQGGLPLLDKYLYSKDPQVMAGCLLGIGILCCGVQDEHDPAFALLYESIMKEDTTVRVGAILGLGLAYAGRQREEVGEVLAPLVTDESLPMEVVAHAALALGLVFVGTCHQNSVEAILQCLMMRSEADLYQPWGKFLCLGLGLLHLGKQMAIEATHEVVRTLDPNMAAYCGVVLETCAYAGTGDVLKIQQMLATAGEHIDVDDATPWKSHFQSPAVIGMALIAMSEDLGTSMAHRALEHLLRYGDPPVRRAVPLAVALLNVSNPDMTALDTLSRLSHDADSEVAQCAVLALGIVGAGTNNARLAGMLRGLSSYYYKEPTLLLLVRLAQGLVHLGKGLLTLAPARADGTLVSGVALAGILVVLHASLDMKALLAGKHSTLLYALTPAMRPRMLLTLDGEGQLLPVPVRVGQAVDVVAQAGRPKTITGFQTHTTPVLLNVGERAELATNKYIPLSAMLEGVVILKPNPEYVDLGE</sequence>
<gene>
    <name evidence="8" type="ORF">WJX73_007903</name>
</gene>
<name>A0AAW1PUW9_9CHLO</name>
<dbReference type="GO" id="GO:0030234">
    <property type="term" value="F:enzyme regulator activity"/>
    <property type="evidence" value="ECO:0007669"/>
    <property type="project" value="UniProtKB-UniRule"/>
</dbReference>
<evidence type="ECO:0000256" key="1">
    <source>
        <dbReference type="ARBA" id="ARBA00005460"/>
    </source>
</evidence>
<dbReference type="Proteomes" id="UP001465755">
    <property type="component" value="Unassembled WGS sequence"/>
</dbReference>
<dbReference type="SUPFAM" id="SSF48371">
    <property type="entry name" value="ARM repeat"/>
    <property type="match status" value="1"/>
</dbReference>
<organism evidence="8 9">
    <name type="scientific">Symbiochloris irregularis</name>
    <dbReference type="NCBI Taxonomy" id="706552"/>
    <lineage>
        <taxon>Eukaryota</taxon>
        <taxon>Viridiplantae</taxon>
        <taxon>Chlorophyta</taxon>
        <taxon>core chlorophytes</taxon>
        <taxon>Trebouxiophyceae</taxon>
        <taxon>Trebouxiales</taxon>
        <taxon>Trebouxiaceae</taxon>
        <taxon>Symbiochloris</taxon>
    </lineage>
</organism>
<keyword evidence="2" id="KW-0677">Repeat</keyword>
<dbReference type="InterPro" id="IPR016643">
    <property type="entry name" value="26S_Psome_Rpn1"/>
</dbReference>
<dbReference type="EMBL" id="JALJOQ010000004">
    <property type="protein sequence ID" value="KAK9813570.1"/>
    <property type="molecule type" value="Genomic_DNA"/>
</dbReference>
<dbReference type="PIRSF" id="PIRSF015965">
    <property type="entry name" value="26S_Psome_Rpn1"/>
    <property type="match status" value="1"/>
</dbReference>
<feature type="region of interest" description="Disordered" evidence="5">
    <location>
        <begin position="1"/>
        <end position="41"/>
    </location>
</feature>
<evidence type="ECO:0000259" key="6">
    <source>
        <dbReference type="Pfam" id="PF17781"/>
    </source>
</evidence>
<dbReference type="InterPro" id="IPR011989">
    <property type="entry name" value="ARM-like"/>
</dbReference>
<dbReference type="GO" id="GO:0005634">
    <property type="term" value="C:nucleus"/>
    <property type="evidence" value="ECO:0007669"/>
    <property type="project" value="TreeGrafter"/>
</dbReference>
<reference evidence="8 9" key="1">
    <citation type="journal article" date="2024" name="Nat. Commun.">
        <title>Phylogenomics reveals the evolutionary origins of lichenization in chlorophyte algae.</title>
        <authorList>
            <person name="Puginier C."/>
            <person name="Libourel C."/>
            <person name="Otte J."/>
            <person name="Skaloud P."/>
            <person name="Haon M."/>
            <person name="Grisel S."/>
            <person name="Petersen M."/>
            <person name="Berrin J.G."/>
            <person name="Delaux P.M."/>
            <person name="Dal Grande F."/>
            <person name="Keller J."/>
        </authorList>
    </citation>
    <scope>NUCLEOTIDE SEQUENCE [LARGE SCALE GENOMIC DNA]</scope>
    <source>
        <strain evidence="8 9">SAG 2036</strain>
    </source>
</reference>
<dbReference type="PANTHER" id="PTHR10943:SF1">
    <property type="entry name" value="26S PROTEASOME NON-ATPASE REGULATORY SUBUNIT 2"/>
    <property type="match status" value="1"/>
</dbReference>
<dbReference type="InterPro" id="IPR016024">
    <property type="entry name" value="ARM-type_fold"/>
</dbReference>
<dbReference type="InterPro" id="IPR040892">
    <property type="entry name" value="RPN1_N"/>
</dbReference>
<dbReference type="PANTHER" id="PTHR10943">
    <property type="entry name" value="26S PROTEASOME NON-ATPASE REGULATORY SUBUNIT"/>
    <property type="match status" value="1"/>
</dbReference>
<dbReference type="Pfam" id="PF18051">
    <property type="entry name" value="RPN1_C"/>
    <property type="match status" value="1"/>
</dbReference>
<dbReference type="Pfam" id="PF17781">
    <property type="entry name" value="RPN1_RPN2_N"/>
    <property type="match status" value="1"/>
</dbReference>